<reference evidence="1 2" key="1">
    <citation type="journal article" date="2024" name="Plant Biotechnol. J.">
        <title>Genome and CRISPR/Cas9 system of a widespread forest tree (Populus alba) in the world.</title>
        <authorList>
            <person name="Liu Y.J."/>
            <person name="Jiang P.F."/>
            <person name="Han X.M."/>
            <person name="Li X.Y."/>
            <person name="Wang H.M."/>
            <person name="Wang Y.J."/>
            <person name="Wang X.X."/>
            <person name="Zeng Q.Y."/>
        </authorList>
    </citation>
    <scope>NUCLEOTIDE SEQUENCE [LARGE SCALE GENOMIC DNA]</scope>
    <source>
        <strain evidence="2">cv. PAL-ZL1</strain>
    </source>
</reference>
<organism evidence="1 2">
    <name type="scientific">Populus alba</name>
    <name type="common">White poplar</name>
    <dbReference type="NCBI Taxonomy" id="43335"/>
    <lineage>
        <taxon>Eukaryota</taxon>
        <taxon>Viridiplantae</taxon>
        <taxon>Streptophyta</taxon>
        <taxon>Embryophyta</taxon>
        <taxon>Tracheophyta</taxon>
        <taxon>Spermatophyta</taxon>
        <taxon>Magnoliopsida</taxon>
        <taxon>eudicotyledons</taxon>
        <taxon>Gunneridae</taxon>
        <taxon>Pentapetalae</taxon>
        <taxon>rosids</taxon>
        <taxon>fabids</taxon>
        <taxon>Malpighiales</taxon>
        <taxon>Salicaceae</taxon>
        <taxon>Saliceae</taxon>
        <taxon>Populus</taxon>
    </lineage>
</organism>
<gene>
    <name evidence="1" type="ORF">D5086_009025</name>
</gene>
<name>A0ACC4CHL2_POPAL</name>
<dbReference type="EMBL" id="RCHU02000004">
    <property type="protein sequence ID" value="KAL3597388.1"/>
    <property type="molecule type" value="Genomic_DNA"/>
</dbReference>
<accession>A0ACC4CHL2</accession>
<comment type="caution">
    <text evidence="1">The sequence shown here is derived from an EMBL/GenBank/DDBJ whole genome shotgun (WGS) entry which is preliminary data.</text>
</comment>
<evidence type="ECO:0000313" key="2">
    <source>
        <dbReference type="Proteomes" id="UP000309997"/>
    </source>
</evidence>
<dbReference type="Proteomes" id="UP000309997">
    <property type="component" value="Unassembled WGS sequence"/>
</dbReference>
<proteinExistence type="predicted"/>
<sequence>MNQSAPVLHRHCPSVMEGISEACLTRPRSYNSANREASFGHAVFDTRNRTHAYYSWDCNEDVGNLF</sequence>
<protein>
    <submittedName>
        <fullName evidence="1">Uncharacterized protein</fullName>
    </submittedName>
</protein>
<keyword evidence="2" id="KW-1185">Reference proteome</keyword>
<evidence type="ECO:0000313" key="1">
    <source>
        <dbReference type="EMBL" id="KAL3597388.1"/>
    </source>
</evidence>